<name>A0ABY7G7I6_MYAAR</name>
<dbReference type="EMBL" id="CP111027">
    <property type="protein sequence ID" value="WAR30090.1"/>
    <property type="molecule type" value="Genomic_DNA"/>
</dbReference>
<accession>A0ABY7G7I6</accession>
<proteinExistence type="predicted"/>
<reference evidence="1" key="1">
    <citation type="submission" date="2022-11" db="EMBL/GenBank/DDBJ databases">
        <title>Centuries of genome instability and evolution in soft-shell clam transmissible cancer (bioRxiv).</title>
        <authorList>
            <person name="Hart S.F.M."/>
            <person name="Yonemitsu M.A."/>
            <person name="Giersch R.M."/>
            <person name="Beal B.F."/>
            <person name="Arriagada G."/>
            <person name="Davis B.W."/>
            <person name="Ostrander E.A."/>
            <person name="Goff S.P."/>
            <person name="Metzger M.J."/>
        </authorList>
    </citation>
    <scope>NUCLEOTIDE SEQUENCE</scope>
    <source>
        <strain evidence="1">MELC-2E11</strain>
        <tissue evidence="1">Siphon/mantle</tissue>
    </source>
</reference>
<evidence type="ECO:0000313" key="1">
    <source>
        <dbReference type="EMBL" id="WAR30090.1"/>
    </source>
</evidence>
<gene>
    <name evidence="1" type="ORF">MAR_003658</name>
</gene>
<sequence>MALKYNPVQHSSILTLARENIAAIKEKITITCIQHYVIKQCEIRLVDWYQAKNKGPVSLGDQNVTKYNL</sequence>
<protein>
    <submittedName>
        <fullName evidence="1">Uncharacterized protein</fullName>
    </submittedName>
</protein>
<dbReference type="Proteomes" id="UP001164746">
    <property type="component" value="Chromosome 16"/>
</dbReference>
<keyword evidence="2" id="KW-1185">Reference proteome</keyword>
<evidence type="ECO:0000313" key="2">
    <source>
        <dbReference type="Proteomes" id="UP001164746"/>
    </source>
</evidence>
<organism evidence="1 2">
    <name type="scientific">Mya arenaria</name>
    <name type="common">Soft-shell clam</name>
    <dbReference type="NCBI Taxonomy" id="6604"/>
    <lineage>
        <taxon>Eukaryota</taxon>
        <taxon>Metazoa</taxon>
        <taxon>Spiralia</taxon>
        <taxon>Lophotrochozoa</taxon>
        <taxon>Mollusca</taxon>
        <taxon>Bivalvia</taxon>
        <taxon>Autobranchia</taxon>
        <taxon>Heteroconchia</taxon>
        <taxon>Euheterodonta</taxon>
        <taxon>Imparidentia</taxon>
        <taxon>Neoheterodontei</taxon>
        <taxon>Myida</taxon>
        <taxon>Myoidea</taxon>
        <taxon>Myidae</taxon>
        <taxon>Mya</taxon>
    </lineage>
</organism>